<evidence type="ECO:0000313" key="2">
    <source>
        <dbReference type="Proteomes" id="UP000805193"/>
    </source>
</evidence>
<name>A0AC60PFV2_IXOPE</name>
<dbReference type="Proteomes" id="UP000805193">
    <property type="component" value="Unassembled WGS sequence"/>
</dbReference>
<dbReference type="EMBL" id="JABSTQ010010701">
    <property type="protein sequence ID" value="KAG0418786.1"/>
    <property type="molecule type" value="Genomic_DNA"/>
</dbReference>
<organism evidence="1 2">
    <name type="scientific">Ixodes persulcatus</name>
    <name type="common">Taiga tick</name>
    <dbReference type="NCBI Taxonomy" id="34615"/>
    <lineage>
        <taxon>Eukaryota</taxon>
        <taxon>Metazoa</taxon>
        <taxon>Ecdysozoa</taxon>
        <taxon>Arthropoda</taxon>
        <taxon>Chelicerata</taxon>
        <taxon>Arachnida</taxon>
        <taxon>Acari</taxon>
        <taxon>Parasitiformes</taxon>
        <taxon>Ixodida</taxon>
        <taxon>Ixodoidea</taxon>
        <taxon>Ixodidae</taxon>
        <taxon>Ixodinae</taxon>
        <taxon>Ixodes</taxon>
    </lineage>
</organism>
<sequence>MLGAKYEAKKLFSGDLLVEVFEKYQATALMNIQTIQDLKRGSFAEAVSSRGPAPSKVSVATQVSLGNPGKPLQSSTPRLKLSLPGRSLSAAKAAEAPSHSKDSGVFEAMEVTPLPTPRRSSSEENERAPRSSSEKRTSSPKKPSASGGSTSAGSQCQNGQAVPVRDARTSSGEEWRSRQNSLERSSSSKGQHRAAASGSQGQEQRHSGNITPSTSPASSVGGGRGRGFPSRVADAPKAPGKVSSEEVEAMDEATDQLTPASDHEDMEWQTPNRAMRFPEEHPSEAQTHEFAVTYETTVNGLKEPSPLINLENYDVASGQPCEYMRSVLLGVTKQLTEHLDSTNSAERFDIGEIPGRGRPSGPRTQTLRQALALPAQDTCKDGTFKRDCNDSVRGGTVLNHCNAEDIAVGESLVADLRNGMDIPSTTTINDFARVDNDLELCTESKLTMQLCRKYSRNLLKVSRTRMTTMPTARSHRQ</sequence>
<evidence type="ECO:0000313" key="1">
    <source>
        <dbReference type="EMBL" id="KAG0418786.1"/>
    </source>
</evidence>
<protein>
    <submittedName>
        <fullName evidence="1">Uncharacterized protein</fullName>
    </submittedName>
</protein>
<proteinExistence type="predicted"/>
<keyword evidence="2" id="KW-1185">Reference proteome</keyword>
<reference evidence="1 2" key="1">
    <citation type="journal article" date="2020" name="Cell">
        <title>Large-Scale Comparative Analyses of Tick Genomes Elucidate Their Genetic Diversity and Vector Capacities.</title>
        <authorList>
            <consortium name="Tick Genome and Microbiome Consortium (TIGMIC)"/>
            <person name="Jia N."/>
            <person name="Wang J."/>
            <person name="Shi W."/>
            <person name="Du L."/>
            <person name="Sun Y."/>
            <person name="Zhan W."/>
            <person name="Jiang J.F."/>
            <person name="Wang Q."/>
            <person name="Zhang B."/>
            <person name="Ji P."/>
            <person name="Bell-Sakyi L."/>
            <person name="Cui X.M."/>
            <person name="Yuan T.T."/>
            <person name="Jiang B.G."/>
            <person name="Yang W.F."/>
            <person name="Lam T.T."/>
            <person name="Chang Q.C."/>
            <person name="Ding S.J."/>
            <person name="Wang X.J."/>
            <person name="Zhu J.G."/>
            <person name="Ruan X.D."/>
            <person name="Zhao L."/>
            <person name="Wei J.T."/>
            <person name="Ye R.Z."/>
            <person name="Que T.C."/>
            <person name="Du C.H."/>
            <person name="Zhou Y.H."/>
            <person name="Cheng J.X."/>
            <person name="Dai P.F."/>
            <person name="Guo W.B."/>
            <person name="Han X.H."/>
            <person name="Huang E.J."/>
            <person name="Li L.F."/>
            <person name="Wei W."/>
            <person name="Gao Y.C."/>
            <person name="Liu J.Z."/>
            <person name="Shao H.Z."/>
            <person name="Wang X."/>
            <person name="Wang C.C."/>
            <person name="Yang T.C."/>
            <person name="Huo Q.B."/>
            <person name="Li W."/>
            <person name="Chen H.Y."/>
            <person name="Chen S.E."/>
            <person name="Zhou L.G."/>
            <person name="Ni X.B."/>
            <person name="Tian J.H."/>
            <person name="Sheng Y."/>
            <person name="Liu T."/>
            <person name="Pan Y.S."/>
            <person name="Xia L.Y."/>
            <person name="Li J."/>
            <person name="Zhao F."/>
            <person name="Cao W.C."/>
        </authorList>
    </citation>
    <scope>NUCLEOTIDE SEQUENCE [LARGE SCALE GENOMIC DNA]</scope>
    <source>
        <strain evidence="1">Iper-2018</strain>
    </source>
</reference>
<gene>
    <name evidence="1" type="ORF">HPB47_004598</name>
</gene>
<comment type="caution">
    <text evidence="1">The sequence shown here is derived from an EMBL/GenBank/DDBJ whole genome shotgun (WGS) entry which is preliminary data.</text>
</comment>
<accession>A0AC60PFV2</accession>